<feature type="domain" description="4'-phosphopantetheinyl transferase" evidence="4">
    <location>
        <begin position="140"/>
        <end position="214"/>
    </location>
</feature>
<keyword evidence="2 6" id="KW-0808">Transferase</keyword>
<organism evidence="6 7">
    <name type="scientific">Suttonella indologenes</name>
    <dbReference type="NCBI Taxonomy" id="13276"/>
    <lineage>
        <taxon>Bacteria</taxon>
        <taxon>Pseudomonadati</taxon>
        <taxon>Pseudomonadota</taxon>
        <taxon>Gammaproteobacteria</taxon>
        <taxon>Cardiobacteriales</taxon>
        <taxon>Cardiobacteriaceae</taxon>
        <taxon>Suttonella</taxon>
    </lineage>
</organism>
<dbReference type="GO" id="GO:0019878">
    <property type="term" value="P:lysine biosynthetic process via aminoadipic acid"/>
    <property type="evidence" value="ECO:0007669"/>
    <property type="project" value="TreeGrafter"/>
</dbReference>
<keyword evidence="7" id="KW-1185">Reference proteome</keyword>
<dbReference type="Gene3D" id="3.90.470.20">
    <property type="entry name" value="4'-phosphopantetheinyl transferase domain"/>
    <property type="match status" value="2"/>
</dbReference>
<dbReference type="GO" id="GO:0000287">
    <property type="term" value="F:magnesium ion binding"/>
    <property type="evidence" value="ECO:0007669"/>
    <property type="project" value="InterPro"/>
</dbReference>
<reference evidence="6 7" key="1">
    <citation type="submission" date="2018-06" db="EMBL/GenBank/DDBJ databases">
        <authorList>
            <consortium name="Pathogen Informatics"/>
            <person name="Doyle S."/>
        </authorList>
    </citation>
    <scope>NUCLEOTIDE SEQUENCE [LARGE SCALE GENOMIC DNA]</scope>
    <source>
        <strain evidence="6 7">NCTC10717</strain>
    </source>
</reference>
<dbReference type="GO" id="GO:0005829">
    <property type="term" value="C:cytosol"/>
    <property type="evidence" value="ECO:0007669"/>
    <property type="project" value="TreeGrafter"/>
</dbReference>
<dbReference type="InterPro" id="IPR008278">
    <property type="entry name" value="4-PPantetheinyl_Trfase_dom"/>
</dbReference>
<keyword evidence="3" id="KW-1133">Transmembrane helix</keyword>
<evidence type="ECO:0000313" key="6">
    <source>
        <dbReference type="EMBL" id="SUO96786.1"/>
    </source>
</evidence>
<keyword evidence="3" id="KW-0812">Transmembrane</keyword>
<dbReference type="EMBL" id="UHIA01000004">
    <property type="protein sequence ID" value="SUO96786.1"/>
    <property type="molecule type" value="Genomic_DNA"/>
</dbReference>
<evidence type="ECO:0000256" key="2">
    <source>
        <dbReference type="ARBA" id="ARBA00022679"/>
    </source>
</evidence>
<dbReference type="Proteomes" id="UP000254575">
    <property type="component" value="Unassembled WGS sequence"/>
</dbReference>
<dbReference type="PANTHER" id="PTHR12215:SF10">
    <property type="entry name" value="L-AMINOADIPATE-SEMIALDEHYDE DEHYDROGENASE-PHOSPHOPANTETHEINYL TRANSFERASE"/>
    <property type="match status" value="1"/>
</dbReference>
<dbReference type="RefSeq" id="WP_115218418.1">
    <property type="nucleotide sequence ID" value="NZ_UHIA01000004.1"/>
</dbReference>
<proteinExistence type="inferred from homology"/>
<sequence>MKSIGADSPHSGYYSQRIEKVLRRWLALPYYLYCLRLAALYYFFTSPTIERHCLTTEWQAAQSYYRLEDKQRFLTARLLCREIAAPHINHPAQHLSIHKNKQGAPFLTLNAYQHQPLLPNISISHSGDYVAIALAWHIALGIDLEYETHCDFAQFNEIALQPHEYCKLTAYSRAQFWTAKEAASKAWGTGLQINPLAIQVCPLSEHRFTAYTASYPIAFGRWLQTNTATIALALVMLEEQQNISAQEWHFY</sequence>
<dbReference type="GO" id="GO:0008897">
    <property type="term" value="F:holo-[acyl-carrier-protein] synthase activity"/>
    <property type="evidence" value="ECO:0007669"/>
    <property type="project" value="InterPro"/>
</dbReference>
<feature type="domain" description="4'-phosphopantetheinyl transferase N-terminal" evidence="5">
    <location>
        <begin position="56"/>
        <end position="133"/>
    </location>
</feature>
<comment type="similarity">
    <text evidence="1">Belongs to the P-Pant transferase superfamily. Gsp/Sfp/HetI/AcpT family.</text>
</comment>
<accession>A0A380MXM0</accession>
<evidence type="ECO:0000259" key="5">
    <source>
        <dbReference type="Pfam" id="PF22624"/>
    </source>
</evidence>
<dbReference type="AlphaFoldDB" id="A0A380MXM0"/>
<dbReference type="InterPro" id="IPR037143">
    <property type="entry name" value="4-PPantetheinyl_Trfase_dom_sf"/>
</dbReference>
<keyword evidence="3" id="KW-0472">Membrane</keyword>
<dbReference type="SUPFAM" id="SSF56214">
    <property type="entry name" value="4'-phosphopantetheinyl transferase"/>
    <property type="match status" value="2"/>
</dbReference>
<dbReference type="Pfam" id="PF22624">
    <property type="entry name" value="AASDHPPT_N"/>
    <property type="match status" value="1"/>
</dbReference>
<dbReference type="Pfam" id="PF01648">
    <property type="entry name" value="ACPS"/>
    <property type="match status" value="1"/>
</dbReference>
<dbReference type="InterPro" id="IPR055066">
    <property type="entry name" value="AASDHPPT_N"/>
</dbReference>
<evidence type="ECO:0000313" key="7">
    <source>
        <dbReference type="Proteomes" id="UP000254575"/>
    </source>
</evidence>
<evidence type="ECO:0000256" key="1">
    <source>
        <dbReference type="ARBA" id="ARBA00010990"/>
    </source>
</evidence>
<protein>
    <submittedName>
        <fullName evidence="6">4'-phosphopantetheinyl transferase</fullName>
    </submittedName>
</protein>
<evidence type="ECO:0000256" key="3">
    <source>
        <dbReference type="SAM" id="Phobius"/>
    </source>
</evidence>
<dbReference type="OrthoDB" id="9808281at2"/>
<name>A0A380MXM0_9GAMM</name>
<dbReference type="PANTHER" id="PTHR12215">
    <property type="entry name" value="PHOSPHOPANTETHEINE TRANSFERASE"/>
    <property type="match status" value="1"/>
</dbReference>
<dbReference type="InterPro" id="IPR050559">
    <property type="entry name" value="P-Pant_transferase_sf"/>
</dbReference>
<feature type="transmembrane region" description="Helical" evidence="3">
    <location>
        <begin position="25"/>
        <end position="44"/>
    </location>
</feature>
<evidence type="ECO:0000259" key="4">
    <source>
        <dbReference type="Pfam" id="PF01648"/>
    </source>
</evidence>
<gene>
    <name evidence="6" type="ORF">NCTC10717_01175</name>
</gene>